<dbReference type="InterPro" id="IPR006260">
    <property type="entry name" value="TonB/TolA_C"/>
</dbReference>
<dbReference type="AlphaFoldDB" id="A0A6A8AJE8"/>
<keyword evidence="8" id="KW-1185">Reference proteome</keyword>
<dbReference type="Gene3D" id="3.30.1150.10">
    <property type="match status" value="1"/>
</dbReference>
<dbReference type="EMBL" id="WIXI01000051">
    <property type="protein sequence ID" value="MQY50008.1"/>
    <property type="molecule type" value="Genomic_DNA"/>
</dbReference>
<sequence length="305" mass="33077">MDGVDMKRTGLLLVVLMCAATSVMAQTKGARPEPQPSSKQDWTTALSRKIHRSIRMPRPIAGVSGPRTAKVAFVVHKDGTITDVEIRESSGVPQVDKNAREAILRVSPVAPFSADMTGETEKIVVPISMEMELPNPTTRDAVTGLTFTTPAELQTIGKADPPGEETVKYNLISTAPGRIPGTPDQAVCKVGFRVWEKDNPRYGWSQEKLNGDAMFNELEKPLRALMEEGGKRVEDTQTISLHSAKAVEMILAPASGPDVDTARQYVVFADTPTGRVSISCDTTREATPAARPVFKLLAQTVQVVR</sequence>
<evidence type="ECO:0000313" key="7">
    <source>
        <dbReference type="EMBL" id="MQY50008.1"/>
    </source>
</evidence>
<reference evidence="7 8" key="1">
    <citation type="submission" date="2019-11" db="EMBL/GenBank/DDBJ databases">
        <title>Genome analysis of Rhizobacterium cereale a novel genus and species isolated from maize roots in North Spain.</title>
        <authorList>
            <person name="Menendez E."/>
            <person name="Flores-Felix J.D."/>
            <person name="Ramirez-Bahena M.-H."/>
            <person name="Igual J.M."/>
            <person name="Garcia-Fraile P."/>
            <person name="Peix A."/>
            <person name="Velazquez E."/>
        </authorList>
    </citation>
    <scope>NUCLEOTIDE SEQUENCE [LARGE SCALE GENOMIC DNA]</scope>
    <source>
        <strain evidence="7 8">RZME27</strain>
    </source>
</reference>
<keyword evidence="3" id="KW-1133">Transmembrane helix</keyword>
<evidence type="ECO:0000256" key="1">
    <source>
        <dbReference type="ARBA" id="ARBA00004167"/>
    </source>
</evidence>
<comment type="caution">
    <text evidence="7">The sequence shown here is derived from an EMBL/GenBank/DDBJ whole genome shotgun (WGS) entry which is preliminary data.</text>
</comment>
<feature type="domain" description="TonB C-terminal" evidence="6">
    <location>
        <begin position="41"/>
        <end position="138"/>
    </location>
</feature>
<dbReference type="InterPro" id="IPR037682">
    <property type="entry name" value="TonB_C"/>
</dbReference>
<accession>A0A6A8AJE8</accession>
<dbReference type="Proteomes" id="UP000435138">
    <property type="component" value="Unassembled WGS sequence"/>
</dbReference>
<feature type="chain" id="PRO_5025535230" evidence="5">
    <location>
        <begin position="26"/>
        <end position="305"/>
    </location>
</feature>
<dbReference type="GO" id="GO:0055085">
    <property type="term" value="P:transmembrane transport"/>
    <property type="evidence" value="ECO:0007669"/>
    <property type="project" value="InterPro"/>
</dbReference>
<protein>
    <submittedName>
        <fullName evidence="7">TonB family protein</fullName>
    </submittedName>
</protein>
<keyword evidence="5" id="KW-0732">Signal</keyword>
<keyword evidence="4" id="KW-0472">Membrane</keyword>
<evidence type="ECO:0000259" key="6">
    <source>
        <dbReference type="PROSITE" id="PS52015"/>
    </source>
</evidence>
<evidence type="ECO:0000256" key="4">
    <source>
        <dbReference type="ARBA" id="ARBA00023136"/>
    </source>
</evidence>
<evidence type="ECO:0000313" key="8">
    <source>
        <dbReference type="Proteomes" id="UP000435138"/>
    </source>
</evidence>
<dbReference type="PROSITE" id="PS52015">
    <property type="entry name" value="TONB_CTD"/>
    <property type="match status" value="1"/>
</dbReference>
<evidence type="ECO:0000256" key="3">
    <source>
        <dbReference type="ARBA" id="ARBA00022989"/>
    </source>
</evidence>
<dbReference type="Pfam" id="PF13103">
    <property type="entry name" value="TonB_2"/>
    <property type="match status" value="1"/>
</dbReference>
<name>A0A6A8AJE8_9HYPH</name>
<dbReference type="GO" id="GO:0016020">
    <property type="term" value="C:membrane"/>
    <property type="evidence" value="ECO:0007669"/>
    <property type="project" value="UniProtKB-SubCell"/>
</dbReference>
<feature type="signal peptide" evidence="5">
    <location>
        <begin position="1"/>
        <end position="25"/>
    </location>
</feature>
<evidence type="ECO:0000256" key="2">
    <source>
        <dbReference type="ARBA" id="ARBA00022692"/>
    </source>
</evidence>
<proteinExistence type="predicted"/>
<dbReference type="SUPFAM" id="SSF74653">
    <property type="entry name" value="TolA/TonB C-terminal domain"/>
    <property type="match status" value="1"/>
</dbReference>
<evidence type="ECO:0000256" key="5">
    <source>
        <dbReference type="SAM" id="SignalP"/>
    </source>
</evidence>
<gene>
    <name evidence="7" type="ORF">GAO09_28675</name>
</gene>
<organism evidence="7 8">
    <name type="scientific">Endobacterium cereale</name>
    <dbReference type="NCBI Taxonomy" id="2663029"/>
    <lineage>
        <taxon>Bacteria</taxon>
        <taxon>Pseudomonadati</taxon>
        <taxon>Pseudomonadota</taxon>
        <taxon>Alphaproteobacteria</taxon>
        <taxon>Hyphomicrobiales</taxon>
        <taxon>Rhizobiaceae</taxon>
        <taxon>Endobacterium</taxon>
    </lineage>
</organism>
<dbReference type="NCBIfam" id="TIGR01352">
    <property type="entry name" value="tonB_Cterm"/>
    <property type="match status" value="1"/>
</dbReference>
<keyword evidence="2" id="KW-0812">Transmembrane</keyword>
<comment type="subcellular location">
    <subcellularLocation>
        <location evidence="1">Membrane</location>
        <topology evidence="1">Single-pass membrane protein</topology>
    </subcellularLocation>
</comment>